<dbReference type="AlphaFoldDB" id="A0A2P2E7K3"/>
<keyword evidence="2" id="KW-1185">Reference proteome</keyword>
<evidence type="ECO:0000313" key="2">
    <source>
        <dbReference type="Proteomes" id="UP000245086"/>
    </source>
</evidence>
<reference evidence="1 2" key="1">
    <citation type="journal article" date="2018" name="Genome Announc.">
        <title>Draft Genome Sequence of "Candidatus Phycosocius bacilliformis," an Alphaproteobacterial Ectosymbiont of the Hydrocarbon-Producing Green Alga Botryococcus braunii.</title>
        <authorList>
            <person name="Tanabe Y."/>
            <person name="Yamaguchi H."/>
            <person name="Watanabe M.M."/>
        </authorList>
    </citation>
    <scope>NUCLEOTIDE SEQUENCE [LARGE SCALE GENOMIC DNA]</scope>
    <source>
        <strain evidence="1 2">BOTRYCO-2</strain>
    </source>
</reference>
<proteinExistence type="predicted"/>
<comment type="caution">
    <text evidence="1">The sequence shown here is derived from an EMBL/GenBank/DDBJ whole genome shotgun (WGS) entry which is preliminary data.</text>
</comment>
<organism evidence="1 2">
    <name type="scientific">Candidatus Phycosocius bacilliformis</name>
    <dbReference type="NCBI Taxonomy" id="1445552"/>
    <lineage>
        <taxon>Bacteria</taxon>
        <taxon>Pseudomonadati</taxon>
        <taxon>Pseudomonadota</taxon>
        <taxon>Alphaproteobacteria</taxon>
        <taxon>Caulobacterales</taxon>
        <taxon>Caulobacterales incertae sedis</taxon>
        <taxon>Candidatus Phycosocius</taxon>
    </lineage>
</organism>
<protein>
    <submittedName>
        <fullName evidence="1">Uncharacterized protein</fullName>
    </submittedName>
</protein>
<sequence>MRTAKVRTCPPADAGRKLEAPLSQVNPMICASRMLFLITFSGIMQCDDAVQQNCPRFGHEKQGTGIRFGLESSAKLALPKFLFYALQAQVRATARSPVTKRARQTIAEPSVG</sequence>
<name>A0A2P2E7K3_9PROT</name>
<dbReference type="Proteomes" id="UP000245086">
    <property type="component" value="Unassembled WGS sequence"/>
</dbReference>
<gene>
    <name evidence="1" type="ORF">PbB2_00682</name>
</gene>
<dbReference type="EMBL" id="BFBR01000002">
    <property type="protein sequence ID" value="GBF57024.1"/>
    <property type="molecule type" value="Genomic_DNA"/>
</dbReference>
<evidence type="ECO:0000313" key="1">
    <source>
        <dbReference type="EMBL" id="GBF57024.1"/>
    </source>
</evidence>
<accession>A0A2P2E7K3</accession>